<dbReference type="InterPro" id="IPR002213">
    <property type="entry name" value="UDP_glucos_trans"/>
</dbReference>
<feature type="chain" id="PRO_5026248083" description="UDP-glycosyltransferases domain-containing protein" evidence="2">
    <location>
        <begin position="16"/>
        <end position="101"/>
    </location>
</feature>
<evidence type="ECO:0000256" key="1">
    <source>
        <dbReference type="ARBA" id="ARBA00022679"/>
    </source>
</evidence>
<dbReference type="PANTHER" id="PTHR48048:SF92">
    <property type="entry name" value="OS01G0869400 PROTEIN"/>
    <property type="match status" value="1"/>
</dbReference>
<keyword evidence="4" id="KW-1185">Reference proteome</keyword>
<dbReference type="PANTHER" id="PTHR48048">
    <property type="entry name" value="GLYCOSYLTRANSFERASE"/>
    <property type="match status" value="1"/>
</dbReference>
<gene>
    <name evidence="3" type="ORF">E2562_005796</name>
</gene>
<organism evidence="3 4">
    <name type="scientific">Oryza meyeriana var. granulata</name>
    <dbReference type="NCBI Taxonomy" id="110450"/>
    <lineage>
        <taxon>Eukaryota</taxon>
        <taxon>Viridiplantae</taxon>
        <taxon>Streptophyta</taxon>
        <taxon>Embryophyta</taxon>
        <taxon>Tracheophyta</taxon>
        <taxon>Spermatophyta</taxon>
        <taxon>Magnoliopsida</taxon>
        <taxon>Liliopsida</taxon>
        <taxon>Poales</taxon>
        <taxon>Poaceae</taxon>
        <taxon>BOP clade</taxon>
        <taxon>Oryzoideae</taxon>
        <taxon>Oryzeae</taxon>
        <taxon>Oryzinae</taxon>
        <taxon>Oryza</taxon>
        <taxon>Oryza meyeriana</taxon>
    </lineage>
</organism>
<feature type="signal peptide" evidence="2">
    <location>
        <begin position="1"/>
        <end position="15"/>
    </location>
</feature>
<evidence type="ECO:0000313" key="3">
    <source>
        <dbReference type="EMBL" id="KAF0931833.1"/>
    </source>
</evidence>
<sequence length="101" mass="11375">MGRRLVGSLLHLVLAMFVPIASRVFKNRNKEAMEEVETRIRRDECLVWLDEQPDRSVVFLCLGSIAGAGEHSEQQLKEIAAGLDKSGHRFLWVVRGASTQN</sequence>
<protein>
    <recommendedName>
        <fullName evidence="5">UDP-glycosyltransferases domain-containing protein</fullName>
    </recommendedName>
</protein>
<dbReference type="EMBL" id="SPHZ02000001">
    <property type="protein sequence ID" value="KAF0931833.1"/>
    <property type="molecule type" value="Genomic_DNA"/>
</dbReference>
<dbReference type="SUPFAM" id="SSF53756">
    <property type="entry name" value="UDP-Glycosyltransferase/glycogen phosphorylase"/>
    <property type="match status" value="1"/>
</dbReference>
<evidence type="ECO:0008006" key="5">
    <source>
        <dbReference type="Google" id="ProtNLM"/>
    </source>
</evidence>
<dbReference type="InterPro" id="IPR050481">
    <property type="entry name" value="UDP-glycosyltransf_plant"/>
</dbReference>
<accession>A0A6G1F4P1</accession>
<dbReference type="Gene3D" id="3.40.50.2000">
    <property type="entry name" value="Glycogen Phosphorylase B"/>
    <property type="match status" value="1"/>
</dbReference>
<evidence type="ECO:0000256" key="2">
    <source>
        <dbReference type="SAM" id="SignalP"/>
    </source>
</evidence>
<dbReference type="AlphaFoldDB" id="A0A6G1F4P1"/>
<reference evidence="3 4" key="1">
    <citation type="submission" date="2019-11" db="EMBL/GenBank/DDBJ databases">
        <title>Whole genome sequence of Oryza granulata.</title>
        <authorList>
            <person name="Li W."/>
        </authorList>
    </citation>
    <scope>NUCLEOTIDE SEQUENCE [LARGE SCALE GENOMIC DNA]</scope>
    <source>
        <strain evidence="4">cv. Menghai</strain>
        <tissue evidence="3">Leaf</tissue>
    </source>
</reference>
<evidence type="ECO:0000313" key="4">
    <source>
        <dbReference type="Proteomes" id="UP000479710"/>
    </source>
</evidence>
<proteinExistence type="predicted"/>
<dbReference type="Pfam" id="PF00201">
    <property type="entry name" value="UDPGT"/>
    <property type="match status" value="1"/>
</dbReference>
<keyword evidence="2" id="KW-0732">Signal</keyword>
<name>A0A6G1F4P1_9ORYZ</name>
<dbReference type="OrthoDB" id="747132at2759"/>
<comment type="caution">
    <text evidence="3">The sequence shown here is derived from an EMBL/GenBank/DDBJ whole genome shotgun (WGS) entry which is preliminary data.</text>
</comment>
<dbReference type="GO" id="GO:0035251">
    <property type="term" value="F:UDP-glucosyltransferase activity"/>
    <property type="evidence" value="ECO:0007669"/>
    <property type="project" value="InterPro"/>
</dbReference>
<keyword evidence="1" id="KW-0808">Transferase</keyword>
<dbReference type="Proteomes" id="UP000479710">
    <property type="component" value="Unassembled WGS sequence"/>
</dbReference>